<evidence type="ECO:0000313" key="10">
    <source>
        <dbReference type="Proteomes" id="UP000700732"/>
    </source>
</evidence>
<dbReference type="PANTHER" id="PTHR33653">
    <property type="entry name" value="RIBONUCLEASE VAPC2"/>
    <property type="match status" value="1"/>
</dbReference>
<sequence>MDNLLNDELTTSIVVKIEVLGFDGDPEEMQKLNDFLGLATTFYVDDAIADKTIALRKTYKKLKLGDALIAATALVHGFTVLTRNTKDFRSITGLVCVNPHEL</sequence>
<name>A0ABR6W561_9BACT</name>
<evidence type="ECO:0000259" key="8">
    <source>
        <dbReference type="Pfam" id="PF01850"/>
    </source>
</evidence>
<dbReference type="SUPFAM" id="SSF88723">
    <property type="entry name" value="PIN domain-like"/>
    <property type="match status" value="1"/>
</dbReference>
<feature type="domain" description="PIN" evidence="8">
    <location>
        <begin position="5"/>
        <end position="91"/>
    </location>
</feature>
<evidence type="ECO:0000256" key="1">
    <source>
        <dbReference type="ARBA" id="ARBA00001946"/>
    </source>
</evidence>
<keyword evidence="4" id="KW-0479">Metal-binding</keyword>
<dbReference type="Proteomes" id="UP000700732">
    <property type="component" value="Unassembled WGS sequence"/>
</dbReference>
<protein>
    <recommendedName>
        <fullName evidence="8">PIN domain-containing protein</fullName>
    </recommendedName>
</protein>
<dbReference type="InterPro" id="IPR050556">
    <property type="entry name" value="Type_II_TA_system_RNase"/>
</dbReference>
<keyword evidence="6" id="KW-0460">Magnesium</keyword>
<proteinExistence type="inferred from homology"/>
<accession>A0ABR6W561</accession>
<evidence type="ECO:0000313" key="9">
    <source>
        <dbReference type="EMBL" id="MBC3791737.1"/>
    </source>
</evidence>
<dbReference type="Gene3D" id="3.40.50.1010">
    <property type="entry name" value="5'-nuclease"/>
    <property type="match status" value="1"/>
</dbReference>
<dbReference type="CDD" id="cd18738">
    <property type="entry name" value="PIN_VapC4-5_FitB-like"/>
    <property type="match status" value="1"/>
</dbReference>
<dbReference type="InterPro" id="IPR029060">
    <property type="entry name" value="PIN-like_dom_sf"/>
</dbReference>
<keyword evidence="10" id="KW-1185">Reference proteome</keyword>
<comment type="similarity">
    <text evidence="7">Belongs to the PINc/VapC protein family.</text>
</comment>
<evidence type="ECO:0000256" key="6">
    <source>
        <dbReference type="ARBA" id="ARBA00022842"/>
    </source>
</evidence>
<keyword evidence="2" id="KW-1277">Toxin-antitoxin system</keyword>
<dbReference type="EMBL" id="VFIA01000011">
    <property type="protein sequence ID" value="MBC3791737.1"/>
    <property type="molecule type" value="Genomic_DNA"/>
</dbReference>
<keyword evidence="5" id="KW-0378">Hydrolase</keyword>
<dbReference type="PANTHER" id="PTHR33653:SF1">
    <property type="entry name" value="RIBONUCLEASE VAPC2"/>
    <property type="match status" value="1"/>
</dbReference>
<evidence type="ECO:0000256" key="5">
    <source>
        <dbReference type="ARBA" id="ARBA00022801"/>
    </source>
</evidence>
<comment type="caution">
    <text evidence="9">The sequence shown here is derived from an EMBL/GenBank/DDBJ whole genome shotgun (WGS) entry which is preliminary data.</text>
</comment>
<gene>
    <name evidence="9" type="ORF">FH603_2245</name>
</gene>
<dbReference type="Pfam" id="PF01850">
    <property type="entry name" value="PIN"/>
    <property type="match status" value="1"/>
</dbReference>
<evidence type="ECO:0000256" key="7">
    <source>
        <dbReference type="ARBA" id="ARBA00038093"/>
    </source>
</evidence>
<keyword evidence="3" id="KW-0540">Nuclease</keyword>
<evidence type="ECO:0000256" key="3">
    <source>
        <dbReference type="ARBA" id="ARBA00022722"/>
    </source>
</evidence>
<evidence type="ECO:0000256" key="2">
    <source>
        <dbReference type="ARBA" id="ARBA00022649"/>
    </source>
</evidence>
<reference evidence="9 10" key="1">
    <citation type="submission" date="2019-06" db="EMBL/GenBank/DDBJ databases">
        <title>Spirosoma utsteinense sp. nov. isolated from Antarctic ice-free soils.</title>
        <authorList>
            <person name="Tahon G."/>
        </authorList>
    </citation>
    <scope>NUCLEOTIDE SEQUENCE [LARGE SCALE GENOMIC DNA]</scope>
    <source>
        <strain evidence="9 10">LMG 31447</strain>
    </source>
</reference>
<evidence type="ECO:0000256" key="4">
    <source>
        <dbReference type="ARBA" id="ARBA00022723"/>
    </source>
</evidence>
<organism evidence="9 10">
    <name type="scientific">Spirosoma utsteinense</name>
    <dbReference type="NCBI Taxonomy" id="2585773"/>
    <lineage>
        <taxon>Bacteria</taxon>
        <taxon>Pseudomonadati</taxon>
        <taxon>Bacteroidota</taxon>
        <taxon>Cytophagia</taxon>
        <taxon>Cytophagales</taxon>
        <taxon>Cytophagaceae</taxon>
        <taxon>Spirosoma</taxon>
    </lineage>
</organism>
<dbReference type="InterPro" id="IPR002716">
    <property type="entry name" value="PIN_dom"/>
</dbReference>
<comment type="cofactor">
    <cofactor evidence="1">
        <name>Mg(2+)</name>
        <dbReference type="ChEBI" id="CHEBI:18420"/>
    </cofactor>
</comment>